<evidence type="ECO:0000313" key="2">
    <source>
        <dbReference type="Proteomes" id="UP000050356"/>
    </source>
</evidence>
<evidence type="ECO:0000313" key="1">
    <source>
        <dbReference type="EMBL" id="KPW79430.1"/>
    </source>
</evidence>
<dbReference type="PATRIC" id="fig|264451.4.peg.1938"/>
<comment type="caution">
    <text evidence="1">The sequence shown here is derived from an EMBL/GenBank/DDBJ whole genome shotgun (WGS) entry which is preliminary data.</text>
</comment>
<dbReference type="Proteomes" id="UP000050356">
    <property type="component" value="Unassembled WGS sequence"/>
</dbReference>
<organism evidence="1 2">
    <name type="scientific">Pseudomonas syringae pv. cerasicola</name>
    <dbReference type="NCBI Taxonomy" id="264451"/>
    <lineage>
        <taxon>Bacteria</taxon>
        <taxon>Pseudomonadati</taxon>
        <taxon>Pseudomonadota</taxon>
        <taxon>Gammaproteobacteria</taxon>
        <taxon>Pseudomonadales</taxon>
        <taxon>Pseudomonadaceae</taxon>
        <taxon>Pseudomonas</taxon>
        <taxon>Pseudomonas syringae</taxon>
    </lineage>
</organism>
<accession>A0A0N8QZV3</accession>
<proteinExistence type="predicted"/>
<dbReference type="EMBL" id="LJQA01000938">
    <property type="protein sequence ID" value="KPW79430.1"/>
    <property type="molecule type" value="Genomic_DNA"/>
</dbReference>
<sequence length="84" mass="9387">MRTNRMALERACWPVVVNQTIGSIVYFLNSNDNAMTPINRHKKTNATTLMPDHDTRQIAINLLQTAIHQDPPIGCRAIFLNGAA</sequence>
<gene>
    <name evidence="1" type="ORF">ALO50_100961</name>
</gene>
<protein>
    <submittedName>
        <fullName evidence="1">Uncharacterized protein</fullName>
    </submittedName>
</protein>
<name>A0A0N8QZV3_PSESX</name>
<dbReference type="AlphaFoldDB" id="A0A0N8QZV3"/>
<reference evidence="1 2" key="1">
    <citation type="submission" date="2015-09" db="EMBL/GenBank/DDBJ databases">
        <title>Genome announcement of multiple Pseudomonas syringae strains.</title>
        <authorList>
            <person name="Thakur S."/>
            <person name="Wang P.W."/>
            <person name="Gong Y."/>
            <person name="Weir B.S."/>
            <person name="Guttman D.S."/>
        </authorList>
    </citation>
    <scope>NUCLEOTIDE SEQUENCE [LARGE SCALE GENOMIC DNA]</scope>
    <source>
        <strain evidence="1 2">ICMP17524</strain>
    </source>
</reference>